<feature type="signal peptide" evidence="2">
    <location>
        <begin position="1"/>
        <end position="24"/>
    </location>
</feature>
<evidence type="ECO:0000256" key="1">
    <source>
        <dbReference type="ARBA" id="ARBA00006987"/>
    </source>
</evidence>
<keyword evidence="4" id="KW-1185">Reference proteome</keyword>
<dbReference type="RefSeq" id="WP_129967877.1">
    <property type="nucleotide sequence ID" value="NZ_JACCEW010000001.1"/>
</dbReference>
<proteinExistence type="inferred from homology"/>
<evidence type="ECO:0000313" key="4">
    <source>
        <dbReference type="Proteomes" id="UP000580517"/>
    </source>
</evidence>
<evidence type="ECO:0000313" key="3">
    <source>
        <dbReference type="EMBL" id="NYT35953.1"/>
    </source>
</evidence>
<dbReference type="PANTHER" id="PTHR42928:SF5">
    <property type="entry name" value="BLR1237 PROTEIN"/>
    <property type="match status" value="1"/>
</dbReference>
<dbReference type="EMBL" id="JACCEW010000001">
    <property type="protein sequence ID" value="NYT35953.1"/>
    <property type="molecule type" value="Genomic_DNA"/>
</dbReference>
<evidence type="ECO:0000256" key="2">
    <source>
        <dbReference type="SAM" id="SignalP"/>
    </source>
</evidence>
<dbReference type="PANTHER" id="PTHR42928">
    <property type="entry name" value="TRICARBOXYLATE-BINDING PROTEIN"/>
    <property type="match status" value="1"/>
</dbReference>
<comment type="similarity">
    <text evidence="1">Belongs to the UPF0065 (bug) family.</text>
</comment>
<dbReference type="AlphaFoldDB" id="A0A853F778"/>
<sequence length="322" mass="33907">MSYKTLAATAALALGVLSAAPAIAAFPDHAIEIVVPFSPGGGTDQISRTIADGMAKSLGQPVVVMNKPGAGTIIGTGYVAKAKPDGYTLVMATFAHVVNPSLHKDLPFDIDKDFKPVALVGTSPNVLVVNSKSPYKSVKDIIDYAKAHPSKLTFGSYGTGTSAHLAAALFENLANVKMTHVPYKGSSPAITDLLGGQIDMVFSTAASVSQYVKAGRLRAIAVTAKERSTAFPDTPTIAESGLPDYAAESWYGLLAPAGTPDEAIQVLNQAAGKAIQSDEFQRQIKTEGLNPHVGPPKDLQDYISAEEQRWRKVVHDAHISLQ</sequence>
<dbReference type="Pfam" id="PF03401">
    <property type="entry name" value="TctC"/>
    <property type="match status" value="1"/>
</dbReference>
<dbReference type="Gene3D" id="3.40.190.150">
    <property type="entry name" value="Bordetella uptake gene, domain 1"/>
    <property type="match status" value="1"/>
</dbReference>
<reference evidence="3 4" key="1">
    <citation type="submission" date="2020-07" db="EMBL/GenBank/DDBJ databases">
        <title>Taxonomic revisions and descriptions of new bacterial species based on genomic comparisons in the high-G+C-content subgroup of the family Alcaligenaceae.</title>
        <authorList>
            <person name="Szabo A."/>
            <person name="Felfoldi T."/>
        </authorList>
    </citation>
    <scope>NUCLEOTIDE SEQUENCE [LARGE SCALE GENOMIC DNA]</scope>
    <source>
        <strain evidence="3 4">DSM 25264</strain>
    </source>
</reference>
<keyword evidence="2" id="KW-0732">Signal</keyword>
<feature type="chain" id="PRO_5032574612" evidence="2">
    <location>
        <begin position="25"/>
        <end position="322"/>
    </location>
</feature>
<comment type="caution">
    <text evidence="3">The sequence shown here is derived from an EMBL/GenBank/DDBJ whole genome shotgun (WGS) entry which is preliminary data.</text>
</comment>
<dbReference type="InterPro" id="IPR005064">
    <property type="entry name" value="BUG"/>
</dbReference>
<organism evidence="3 4">
    <name type="scientific">Allopusillimonas soli</name>
    <dbReference type="NCBI Taxonomy" id="659016"/>
    <lineage>
        <taxon>Bacteria</taxon>
        <taxon>Pseudomonadati</taxon>
        <taxon>Pseudomonadota</taxon>
        <taxon>Betaproteobacteria</taxon>
        <taxon>Burkholderiales</taxon>
        <taxon>Alcaligenaceae</taxon>
        <taxon>Allopusillimonas</taxon>
    </lineage>
</organism>
<gene>
    <name evidence="3" type="ORF">H0A68_03645</name>
</gene>
<dbReference type="CDD" id="cd13578">
    <property type="entry name" value="PBP2_Bug27"/>
    <property type="match status" value="1"/>
</dbReference>
<name>A0A853F778_9BURK</name>
<dbReference type="SUPFAM" id="SSF53850">
    <property type="entry name" value="Periplasmic binding protein-like II"/>
    <property type="match status" value="1"/>
</dbReference>
<dbReference type="Proteomes" id="UP000580517">
    <property type="component" value="Unassembled WGS sequence"/>
</dbReference>
<dbReference type="OrthoDB" id="8678477at2"/>
<accession>A0A853F778</accession>
<dbReference type="PIRSF" id="PIRSF017082">
    <property type="entry name" value="YflP"/>
    <property type="match status" value="1"/>
</dbReference>
<protein>
    <submittedName>
        <fullName evidence="3">Tripartite tricarboxylate transporter substrate binding protein</fullName>
    </submittedName>
</protein>
<dbReference type="Gene3D" id="3.40.190.10">
    <property type="entry name" value="Periplasmic binding protein-like II"/>
    <property type="match status" value="1"/>
</dbReference>
<dbReference type="InterPro" id="IPR042100">
    <property type="entry name" value="Bug_dom1"/>
</dbReference>